<sequence length="110" mass="11890">MVEEEAFILALVTYREHSLPALHPSPLQAELQIPQFCLGTLGLMGKLGCDGYNYTTTRQPNISASNVSSISHSSPVSAVFEGFCSILRGSTYCRNEQLSVPATPHHSAPL</sequence>
<organism evidence="1 2">
    <name type="scientific">Ataeniobius toweri</name>
    <dbReference type="NCBI Taxonomy" id="208326"/>
    <lineage>
        <taxon>Eukaryota</taxon>
        <taxon>Metazoa</taxon>
        <taxon>Chordata</taxon>
        <taxon>Craniata</taxon>
        <taxon>Vertebrata</taxon>
        <taxon>Euteleostomi</taxon>
        <taxon>Actinopterygii</taxon>
        <taxon>Neopterygii</taxon>
        <taxon>Teleostei</taxon>
        <taxon>Neoteleostei</taxon>
        <taxon>Acanthomorphata</taxon>
        <taxon>Ovalentaria</taxon>
        <taxon>Atherinomorphae</taxon>
        <taxon>Cyprinodontiformes</taxon>
        <taxon>Goodeidae</taxon>
        <taxon>Ataeniobius</taxon>
    </lineage>
</organism>
<name>A0ABU7AA00_9TELE</name>
<gene>
    <name evidence="1" type="ORF">ATANTOWER_027253</name>
</gene>
<protein>
    <submittedName>
        <fullName evidence="1">Uncharacterized protein</fullName>
    </submittedName>
</protein>
<evidence type="ECO:0000313" key="2">
    <source>
        <dbReference type="Proteomes" id="UP001345963"/>
    </source>
</evidence>
<dbReference type="EMBL" id="JAHUTI010009902">
    <property type="protein sequence ID" value="MED6234695.1"/>
    <property type="molecule type" value="Genomic_DNA"/>
</dbReference>
<accession>A0ABU7AA00</accession>
<evidence type="ECO:0000313" key="1">
    <source>
        <dbReference type="EMBL" id="MED6234695.1"/>
    </source>
</evidence>
<dbReference type="Proteomes" id="UP001345963">
    <property type="component" value="Unassembled WGS sequence"/>
</dbReference>
<comment type="caution">
    <text evidence="1">The sequence shown here is derived from an EMBL/GenBank/DDBJ whole genome shotgun (WGS) entry which is preliminary data.</text>
</comment>
<reference evidence="1 2" key="1">
    <citation type="submission" date="2021-07" db="EMBL/GenBank/DDBJ databases">
        <authorList>
            <person name="Palmer J.M."/>
        </authorList>
    </citation>
    <scope>NUCLEOTIDE SEQUENCE [LARGE SCALE GENOMIC DNA]</scope>
    <source>
        <strain evidence="1 2">AT_MEX2019</strain>
        <tissue evidence="1">Muscle</tissue>
    </source>
</reference>
<keyword evidence="2" id="KW-1185">Reference proteome</keyword>
<proteinExistence type="predicted"/>